<dbReference type="Proteomes" id="UP000628775">
    <property type="component" value="Unassembled WGS sequence"/>
</dbReference>
<proteinExistence type="predicted"/>
<sequence>MLQRSICIFPHFDNMEKIDFLRKKYDRLYRYIPPHLTLVFPFKSTISQEVLTAHIQDVLTGMRPFQITLQGITGSEKYYLFLNVKKGNDLLLSIHDKLYTGILEKYLHRKISYFPHLTVGRLANKTQFEKAITDTAAFTEEFTTVVKELSVEQIDEANYSHSEFTVKLRNT</sequence>
<evidence type="ECO:0000313" key="2">
    <source>
        <dbReference type="Proteomes" id="UP000628775"/>
    </source>
</evidence>
<dbReference type="InterPro" id="IPR009097">
    <property type="entry name" value="Cyclic_Pdiesterase"/>
</dbReference>
<organism evidence="1 2">
    <name type="scientific">Pullulanibacillus camelliae</name>
    <dbReference type="NCBI Taxonomy" id="1707096"/>
    <lineage>
        <taxon>Bacteria</taxon>
        <taxon>Bacillati</taxon>
        <taxon>Bacillota</taxon>
        <taxon>Bacilli</taxon>
        <taxon>Bacillales</taxon>
        <taxon>Sporolactobacillaceae</taxon>
        <taxon>Pullulanibacillus</taxon>
    </lineage>
</organism>
<evidence type="ECO:0000313" key="1">
    <source>
        <dbReference type="EMBL" id="GGE51514.1"/>
    </source>
</evidence>
<dbReference type="AlphaFoldDB" id="A0A8J2YL02"/>
<dbReference type="PANTHER" id="PTHR40037:SF1">
    <property type="entry name" value="PHOSPHOESTERASE SAOUHSC_00951-RELATED"/>
    <property type="match status" value="1"/>
</dbReference>
<gene>
    <name evidence="1" type="ORF">GCM10011391_32900</name>
</gene>
<protein>
    <submittedName>
        <fullName evidence="1">2'-5' RNA ligase</fullName>
    </submittedName>
</protein>
<dbReference type="RefSeq" id="WP_188696834.1">
    <property type="nucleotide sequence ID" value="NZ_BMIR01000019.1"/>
</dbReference>
<comment type="caution">
    <text evidence="1">The sequence shown here is derived from an EMBL/GenBank/DDBJ whole genome shotgun (WGS) entry which is preliminary data.</text>
</comment>
<dbReference type="InterPro" id="IPR050580">
    <property type="entry name" value="2H_phosphoesterase_YjcG-like"/>
</dbReference>
<dbReference type="SUPFAM" id="SSF55144">
    <property type="entry name" value="LigT-like"/>
    <property type="match status" value="1"/>
</dbReference>
<reference evidence="1" key="2">
    <citation type="submission" date="2020-09" db="EMBL/GenBank/DDBJ databases">
        <authorList>
            <person name="Sun Q."/>
            <person name="Zhou Y."/>
        </authorList>
    </citation>
    <scope>NUCLEOTIDE SEQUENCE</scope>
    <source>
        <strain evidence="1">CGMCC 1.15371</strain>
    </source>
</reference>
<reference evidence="1" key="1">
    <citation type="journal article" date="2014" name="Int. J. Syst. Evol. Microbiol.">
        <title>Complete genome sequence of Corynebacterium casei LMG S-19264T (=DSM 44701T), isolated from a smear-ripened cheese.</title>
        <authorList>
            <consortium name="US DOE Joint Genome Institute (JGI-PGF)"/>
            <person name="Walter F."/>
            <person name="Albersmeier A."/>
            <person name="Kalinowski J."/>
            <person name="Ruckert C."/>
        </authorList>
    </citation>
    <scope>NUCLEOTIDE SEQUENCE</scope>
    <source>
        <strain evidence="1">CGMCC 1.15371</strain>
    </source>
</reference>
<accession>A0A8J2YL02</accession>
<dbReference type="Pfam" id="PF13563">
    <property type="entry name" value="2_5_RNA_ligase2"/>
    <property type="match status" value="1"/>
</dbReference>
<dbReference type="PANTHER" id="PTHR40037">
    <property type="entry name" value="PHOSPHOESTERASE YJCG-RELATED"/>
    <property type="match status" value="1"/>
</dbReference>
<keyword evidence="1" id="KW-0436">Ligase</keyword>
<dbReference type="GO" id="GO:0016874">
    <property type="term" value="F:ligase activity"/>
    <property type="evidence" value="ECO:0007669"/>
    <property type="project" value="UniProtKB-KW"/>
</dbReference>
<keyword evidence="2" id="KW-1185">Reference proteome</keyword>
<name>A0A8J2YL02_9BACL</name>
<dbReference type="EMBL" id="BMIR01000019">
    <property type="protein sequence ID" value="GGE51514.1"/>
    <property type="molecule type" value="Genomic_DNA"/>
</dbReference>
<dbReference type="Gene3D" id="3.90.1140.10">
    <property type="entry name" value="Cyclic phosphodiesterase"/>
    <property type="match status" value="1"/>
</dbReference>